<proteinExistence type="predicted"/>
<reference evidence="1" key="2">
    <citation type="submission" date="2020-11" db="EMBL/GenBank/DDBJ databases">
        <authorList>
            <person name="McCartney M.A."/>
            <person name="Auch B."/>
            <person name="Kono T."/>
            <person name="Mallez S."/>
            <person name="Becker A."/>
            <person name="Gohl D.M."/>
            <person name="Silverstein K.A.T."/>
            <person name="Koren S."/>
            <person name="Bechman K.B."/>
            <person name="Herman A."/>
            <person name="Abrahante J.E."/>
            <person name="Garbe J."/>
        </authorList>
    </citation>
    <scope>NUCLEOTIDE SEQUENCE</scope>
    <source>
        <strain evidence="1">Duluth1</strain>
        <tissue evidence="1">Whole animal</tissue>
    </source>
</reference>
<reference evidence="1" key="1">
    <citation type="journal article" date="2019" name="bioRxiv">
        <title>The Genome of the Zebra Mussel, Dreissena polymorpha: A Resource for Invasive Species Research.</title>
        <authorList>
            <person name="McCartney M.A."/>
            <person name="Auch B."/>
            <person name="Kono T."/>
            <person name="Mallez S."/>
            <person name="Zhang Y."/>
            <person name="Obille A."/>
            <person name="Becker A."/>
            <person name="Abrahante J.E."/>
            <person name="Garbe J."/>
            <person name="Badalamenti J.P."/>
            <person name="Herman A."/>
            <person name="Mangelson H."/>
            <person name="Liachko I."/>
            <person name="Sullivan S."/>
            <person name="Sone E.D."/>
            <person name="Koren S."/>
            <person name="Silverstein K.A.T."/>
            <person name="Beckman K.B."/>
            <person name="Gohl D.M."/>
        </authorList>
    </citation>
    <scope>NUCLEOTIDE SEQUENCE</scope>
    <source>
        <strain evidence="1">Duluth1</strain>
        <tissue evidence="1">Whole animal</tissue>
    </source>
</reference>
<protein>
    <submittedName>
        <fullName evidence="1">Uncharacterized protein</fullName>
    </submittedName>
</protein>
<dbReference type="EMBL" id="JAIWYP010000014">
    <property type="protein sequence ID" value="KAH3708666.1"/>
    <property type="molecule type" value="Genomic_DNA"/>
</dbReference>
<organism evidence="1 2">
    <name type="scientific">Dreissena polymorpha</name>
    <name type="common">Zebra mussel</name>
    <name type="synonym">Mytilus polymorpha</name>
    <dbReference type="NCBI Taxonomy" id="45954"/>
    <lineage>
        <taxon>Eukaryota</taxon>
        <taxon>Metazoa</taxon>
        <taxon>Spiralia</taxon>
        <taxon>Lophotrochozoa</taxon>
        <taxon>Mollusca</taxon>
        <taxon>Bivalvia</taxon>
        <taxon>Autobranchia</taxon>
        <taxon>Heteroconchia</taxon>
        <taxon>Euheterodonta</taxon>
        <taxon>Imparidentia</taxon>
        <taxon>Neoheterodontei</taxon>
        <taxon>Myida</taxon>
        <taxon>Dreissenoidea</taxon>
        <taxon>Dreissenidae</taxon>
        <taxon>Dreissena</taxon>
    </lineage>
</organism>
<evidence type="ECO:0000313" key="1">
    <source>
        <dbReference type="EMBL" id="KAH3708666.1"/>
    </source>
</evidence>
<gene>
    <name evidence="1" type="ORF">DPMN_068123</name>
</gene>
<comment type="caution">
    <text evidence="1">The sequence shown here is derived from an EMBL/GenBank/DDBJ whole genome shotgun (WGS) entry which is preliminary data.</text>
</comment>
<accession>A0A9D3Z100</accession>
<dbReference type="Proteomes" id="UP000828390">
    <property type="component" value="Unassembled WGS sequence"/>
</dbReference>
<sequence length="53" mass="5850">MSLVGMPLKKNKVHQLAASTNGTICPHSDGHFNRISERCDVPGRHATENDQIH</sequence>
<evidence type="ECO:0000313" key="2">
    <source>
        <dbReference type="Proteomes" id="UP000828390"/>
    </source>
</evidence>
<name>A0A9D3Z100_DREPO</name>
<keyword evidence="2" id="KW-1185">Reference proteome</keyword>
<dbReference type="AlphaFoldDB" id="A0A9D3Z100"/>